<dbReference type="Gene3D" id="1.25.10.10">
    <property type="entry name" value="Leucine-rich Repeat Variant"/>
    <property type="match status" value="1"/>
</dbReference>
<protein>
    <recommendedName>
        <fullName evidence="4">HEAT repeat domain-containing protein</fullName>
    </recommendedName>
</protein>
<organism evidence="2 3">
    <name type="scientific">Candidatus Shapirobacteria bacterium RBG_13_44_7</name>
    <dbReference type="NCBI Taxonomy" id="1802149"/>
    <lineage>
        <taxon>Bacteria</taxon>
        <taxon>Candidatus Shapironibacteriota</taxon>
    </lineage>
</organism>
<sequence length="136" mass="15357">MNFQLKQKFFFLGAIGASIFLLFFVISCTWIGFEVKTQCQTAQRSYGGDCPQALINLLEDEHQNFRSRNSAIWALGQLGDSRALPVLQNLYTANIPPREPLDKTLSQYELKKAINLADGGLNLSAFIWRNNILNSK</sequence>
<feature type="transmembrane region" description="Helical" evidence="1">
    <location>
        <begin position="9"/>
        <end position="33"/>
    </location>
</feature>
<proteinExistence type="predicted"/>
<dbReference type="PROSITE" id="PS51257">
    <property type="entry name" value="PROKAR_LIPOPROTEIN"/>
    <property type="match status" value="1"/>
</dbReference>
<accession>A0A1F7SJE8</accession>
<dbReference type="AlphaFoldDB" id="A0A1F7SJE8"/>
<keyword evidence="1" id="KW-1133">Transmembrane helix</keyword>
<dbReference type="InterPro" id="IPR011989">
    <property type="entry name" value="ARM-like"/>
</dbReference>
<comment type="caution">
    <text evidence="2">The sequence shown here is derived from an EMBL/GenBank/DDBJ whole genome shotgun (WGS) entry which is preliminary data.</text>
</comment>
<dbReference type="Pfam" id="PF03130">
    <property type="entry name" value="HEAT_PBS"/>
    <property type="match status" value="1"/>
</dbReference>
<dbReference type="EMBL" id="MGDJ01000010">
    <property type="protein sequence ID" value="OGL53885.1"/>
    <property type="molecule type" value="Genomic_DNA"/>
</dbReference>
<keyword evidence="1" id="KW-0812">Transmembrane</keyword>
<gene>
    <name evidence="2" type="ORF">A3K55_01725</name>
</gene>
<evidence type="ECO:0000313" key="3">
    <source>
        <dbReference type="Proteomes" id="UP000185874"/>
    </source>
</evidence>
<name>A0A1F7SJE8_9BACT</name>
<evidence type="ECO:0000313" key="2">
    <source>
        <dbReference type="EMBL" id="OGL53885.1"/>
    </source>
</evidence>
<dbReference type="InterPro" id="IPR004155">
    <property type="entry name" value="PBS_lyase_HEAT"/>
</dbReference>
<dbReference type="InterPro" id="IPR016024">
    <property type="entry name" value="ARM-type_fold"/>
</dbReference>
<evidence type="ECO:0008006" key="4">
    <source>
        <dbReference type="Google" id="ProtNLM"/>
    </source>
</evidence>
<dbReference type="SUPFAM" id="SSF48371">
    <property type="entry name" value="ARM repeat"/>
    <property type="match status" value="1"/>
</dbReference>
<dbReference type="Proteomes" id="UP000185874">
    <property type="component" value="Unassembled WGS sequence"/>
</dbReference>
<keyword evidence="1" id="KW-0472">Membrane</keyword>
<reference evidence="2 3" key="1">
    <citation type="journal article" date="2016" name="Nat. Commun.">
        <title>Thousands of microbial genomes shed light on interconnected biogeochemical processes in an aquifer system.</title>
        <authorList>
            <person name="Anantharaman K."/>
            <person name="Brown C.T."/>
            <person name="Hug L.A."/>
            <person name="Sharon I."/>
            <person name="Castelle C.J."/>
            <person name="Probst A.J."/>
            <person name="Thomas B.C."/>
            <person name="Singh A."/>
            <person name="Wilkins M.J."/>
            <person name="Karaoz U."/>
            <person name="Brodie E.L."/>
            <person name="Williams K.H."/>
            <person name="Hubbard S.S."/>
            <person name="Banfield J.F."/>
        </authorList>
    </citation>
    <scope>NUCLEOTIDE SEQUENCE [LARGE SCALE GENOMIC DNA]</scope>
</reference>
<evidence type="ECO:0000256" key="1">
    <source>
        <dbReference type="SAM" id="Phobius"/>
    </source>
</evidence>